<proteinExistence type="predicted"/>
<sequence length="342" mass="37263">MDVSLLLPLTDRAAPLAAPSAVHPGAWQLGERLDAWARGIGLVLGDPDTTPLGRAHCERMAARAFPAAELDRVELFARWLTWTFALDDTVDRAPFAGSATAVYGLYDELLGAVRRGRARPGARPLEAALAELWLLTTPGTSRDWRRRFLQHMEDHRAACAEEAVRRRVGRRLTPDGYAFARRRACGPFLYDLVEPVLGVEMPARVLGTPAWKLVSEGTADVVAWSNDVVSYGLEAARGDVHNLVGVIAAARGVEAEQAARLVVERIAARAADVQAEVAAFPETLGHLRLTEEQRTAATRVVAVLLDTPRAHLEWLAESGRYAGGVPEDPDRARRLDALASLR</sequence>
<name>A0ABW2CLM0_9ACTN</name>
<comment type="caution">
    <text evidence="2">The sequence shown here is derived from an EMBL/GenBank/DDBJ whole genome shotgun (WGS) entry which is preliminary data.</text>
</comment>
<dbReference type="Gene3D" id="1.10.600.10">
    <property type="entry name" value="Farnesyl Diphosphate Synthase"/>
    <property type="match status" value="1"/>
</dbReference>
<dbReference type="Pfam" id="PF19086">
    <property type="entry name" value="Terpene_syn_C_2"/>
    <property type="match status" value="1"/>
</dbReference>
<gene>
    <name evidence="2" type="ORF">ACFQKB_16145</name>
</gene>
<keyword evidence="3" id="KW-1185">Reference proteome</keyword>
<evidence type="ECO:0008006" key="4">
    <source>
        <dbReference type="Google" id="ProtNLM"/>
    </source>
</evidence>
<dbReference type="InterPro" id="IPR034686">
    <property type="entry name" value="Terpene_cyclase-like_2"/>
</dbReference>
<evidence type="ECO:0000313" key="2">
    <source>
        <dbReference type="EMBL" id="MFC6881300.1"/>
    </source>
</evidence>
<accession>A0ABW2CLM0</accession>
<dbReference type="SFLD" id="SFLDG01020">
    <property type="entry name" value="Terpene_Cyclase_Like_2"/>
    <property type="match status" value="1"/>
</dbReference>
<evidence type="ECO:0000313" key="3">
    <source>
        <dbReference type="Proteomes" id="UP001596380"/>
    </source>
</evidence>
<dbReference type="Proteomes" id="UP001596380">
    <property type="component" value="Unassembled WGS sequence"/>
</dbReference>
<protein>
    <recommendedName>
        <fullName evidence="4">Terpene synthase</fullName>
    </recommendedName>
</protein>
<organism evidence="2 3">
    <name type="scientific">Actinomadura yumaensis</name>
    <dbReference type="NCBI Taxonomy" id="111807"/>
    <lineage>
        <taxon>Bacteria</taxon>
        <taxon>Bacillati</taxon>
        <taxon>Actinomycetota</taxon>
        <taxon>Actinomycetes</taxon>
        <taxon>Streptosporangiales</taxon>
        <taxon>Thermomonosporaceae</taxon>
        <taxon>Actinomadura</taxon>
    </lineage>
</organism>
<reference evidence="3" key="1">
    <citation type="journal article" date="2019" name="Int. J. Syst. Evol. Microbiol.">
        <title>The Global Catalogue of Microorganisms (GCM) 10K type strain sequencing project: providing services to taxonomists for standard genome sequencing and annotation.</title>
        <authorList>
            <consortium name="The Broad Institute Genomics Platform"/>
            <consortium name="The Broad Institute Genome Sequencing Center for Infectious Disease"/>
            <person name="Wu L."/>
            <person name="Ma J."/>
        </authorList>
    </citation>
    <scope>NUCLEOTIDE SEQUENCE [LARGE SCALE GENOMIC DNA]</scope>
    <source>
        <strain evidence="3">JCM 3369</strain>
    </source>
</reference>
<dbReference type="SUPFAM" id="SSF48576">
    <property type="entry name" value="Terpenoid synthases"/>
    <property type="match status" value="1"/>
</dbReference>
<evidence type="ECO:0000256" key="1">
    <source>
        <dbReference type="ARBA" id="ARBA00023239"/>
    </source>
</evidence>
<keyword evidence="1" id="KW-0456">Lyase</keyword>
<dbReference type="EMBL" id="JBHSXS010000007">
    <property type="protein sequence ID" value="MFC6881300.1"/>
    <property type="molecule type" value="Genomic_DNA"/>
</dbReference>
<dbReference type="SFLD" id="SFLDS00005">
    <property type="entry name" value="Isoprenoid_Synthase_Type_I"/>
    <property type="match status" value="1"/>
</dbReference>
<dbReference type="InterPro" id="IPR008949">
    <property type="entry name" value="Isoprenoid_synthase_dom_sf"/>
</dbReference>